<keyword evidence="2" id="KW-1185">Reference proteome</keyword>
<evidence type="ECO:0000313" key="1">
    <source>
        <dbReference type="EMBL" id="GAA1714062.1"/>
    </source>
</evidence>
<evidence type="ECO:0000313" key="2">
    <source>
        <dbReference type="Proteomes" id="UP001500618"/>
    </source>
</evidence>
<sequence length="411" mass="46435">MPTSEHLEADRQELPYRRRAGGVAFGAPAVLDVQDLRKRWLPWITMGVDDTTHVIVKTAWMTWNHTMTADRNDILARPWTSLLTSAGLRPFILGQCRAPNHLAPDAPETGEPISKLRAVWRDWLYGPDPLRRLQMTVLLGALTTHLPVLETPDPDPDDTDPIVQHLRYARAGVLHQRYPKDPWNDELSQFFTKNATEAVLRTGATVRVITQELRIHRAWEPAKPWIDFGYAGLDDLKEHPRWLAQLAESKFHRCVALYHFRKKDAAETANALRASYQADAELRKEAGDNPILHHLWLENHRTLLESTIKNQVGHDPAGVAAQIAELDEIEPYFYESRFFVGLLFARAEQPAEAARHFEAASRGGSGRGAAGAFLAFECYREIGDTDAAQRCLSVAADLDPMLDLGHYRQLV</sequence>
<gene>
    <name evidence="1" type="ORF">GCM10009765_73890</name>
</gene>
<reference evidence="1 2" key="1">
    <citation type="journal article" date="2019" name="Int. J. Syst. Evol. Microbiol.">
        <title>The Global Catalogue of Microorganisms (GCM) 10K type strain sequencing project: providing services to taxonomists for standard genome sequencing and annotation.</title>
        <authorList>
            <consortium name="The Broad Institute Genomics Platform"/>
            <consortium name="The Broad Institute Genome Sequencing Center for Infectious Disease"/>
            <person name="Wu L."/>
            <person name="Ma J."/>
        </authorList>
    </citation>
    <scope>NUCLEOTIDE SEQUENCE [LARGE SCALE GENOMIC DNA]</scope>
    <source>
        <strain evidence="1 2">JCM 14718</strain>
    </source>
</reference>
<dbReference type="RefSeq" id="WP_344314743.1">
    <property type="nucleotide sequence ID" value="NZ_BAAANY010000038.1"/>
</dbReference>
<proteinExistence type="predicted"/>
<name>A0ABN2IYK4_9ACTN</name>
<evidence type="ECO:0008006" key="3">
    <source>
        <dbReference type="Google" id="ProtNLM"/>
    </source>
</evidence>
<dbReference type="EMBL" id="BAAANY010000038">
    <property type="protein sequence ID" value="GAA1714062.1"/>
    <property type="molecule type" value="Genomic_DNA"/>
</dbReference>
<dbReference type="Proteomes" id="UP001500618">
    <property type="component" value="Unassembled WGS sequence"/>
</dbReference>
<protein>
    <recommendedName>
        <fullName evidence="3">Tetratricopeptide repeat protein</fullName>
    </recommendedName>
</protein>
<organism evidence="1 2">
    <name type="scientific">Fodinicola feengrottensis</name>
    <dbReference type="NCBI Taxonomy" id="435914"/>
    <lineage>
        <taxon>Bacteria</taxon>
        <taxon>Bacillati</taxon>
        <taxon>Actinomycetota</taxon>
        <taxon>Actinomycetes</taxon>
        <taxon>Mycobacteriales</taxon>
        <taxon>Fodinicola</taxon>
    </lineage>
</organism>
<accession>A0ABN2IYK4</accession>
<comment type="caution">
    <text evidence="1">The sequence shown here is derived from an EMBL/GenBank/DDBJ whole genome shotgun (WGS) entry which is preliminary data.</text>
</comment>